<evidence type="ECO:0000256" key="22">
    <source>
        <dbReference type="ARBA" id="ARBA00045018"/>
    </source>
</evidence>
<dbReference type="InterPro" id="IPR036259">
    <property type="entry name" value="MFS_trans_sf"/>
</dbReference>
<comment type="catalytic activity">
    <reaction evidence="17">
        <text>L-arginyl-glycine(out) = L-arginyl-glycine(in)</text>
        <dbReference type="Rhea" id="RHEA:79391"/>
        <dbReference type="ChEBI" id="CHEBI:229955"/>
    </reaction>
</comment>
<organism evidence="27 28">
    <name type="scientific">Ichthyophthirius multifiliis</name>
    <name type="common">White spot disease agent</name>
    <name type="synonym">Ich</name>
    <dbReference type="NCBI Taxonomy" id="5932"/>
    <lineage>
        <taxon>Eukaryota</taxon>
        <taxon>Sar</taxon>
        <taxon>Alveolata</taxon>
        <taxon>Ciliophora</taxon>
        <taxon>Intramacronucleata</taxon>
        <taxon>Oligohymenophorea</taxon>
        <taxon>Hymenostomatida</taxon>
        <taxon>Ophryoglenina</taxon>
        <taxon>Ichthyophthirius</taxon>
    </lineage>
</organism>
<feature type="transmembrane region" description="Helical" evidence="25">
    <location>
        <begin position="200"/>
        <end position="224"/>
    </location>
</feature>
<keyword evidence="4 25" id="KW-0812">Transmembrane</keyword>
<dbReference type="Gene3D" id="1.20.1250.20">
    <property type="entry name" value="MFS general substrate transporter like domains"/>
    <property type="match status" value="2"/>
</dbReference>
<dbReference type="GO" id="GO:0022857">
    <property type="term" value="F:transmembrane transporter activity"/>
    <property type="evidence" value="ECO:0007669"/>
    <property type="project" value="InterPro"/>
</dbReference>
<evidence type="ECO:0000256" key="5">
    <source>
        <dbReference type="ARBA" id="ARBA00022989"/>
    </source>
</evidence>
<gene>
    <name evidence="27" type="ORF">IMG5_083300</name>
</gene>
<keyword evidence="3" id="KW-0813">Transport</keyword>
<dbReference type="eggNOG" id="KOG4686">
    <property type="taxonomic scope" value="Eukaryota"/>
</dbReference>
<feature type="transmembrane region" description="Helical" evidence="25">
    <location>
        <begin position="285"/>
        <end position="305"/>
    </location>
</feature>
<keyword evidence="6 25" id="KW-0472">Membrane</keyword>
<dbReference type="GeneID" id="14908592"/>
<evidence type="ECO:0000256" key="9">
    <source>
        <dbReference type="ARBA" id="ARBA00044878"/>
    </source>
</evidence>
<keyword evidence="27" id="KW-0560">Oxidoreductase</keyword>
<comment type="catalytic activity">
    <reaction evidence="12">
        <text>L-lysyl-L-alpha-amino acid(out) = L-lysyl-L-alpha-amino acid(in)</text>
        <dbReference type="Rhea" id="RHEA:79387"/>
        <dbReference type="ChEBI" id="CHEBI:229965"/>
    </reaction>
</comment>
<comment type="catalytic activity">
    <reaction evidence="14">
        <text>L-aspartyl-L-lysine(out) = L-aspartyl-L-lysine(in)</text>
        <dbReference type="Rhea" id="RHEA:79411"/>
        <dbReference type="ChEBI" id="CHEBI:229953"/>
    </reaction>
</comment>
<evidence type="ECO:0000256" key="6">
    <source>
        <dbReference type="ARBA" id="ARBA00023136"/>
    </source>
</evidence>
<evidence type="ECO:0000313" key="28">
    <source>
        <dbReference type="Proteomes" id="UP000008983"/>
    </source>
</evidence>
<evidence type="ECO:0000256" key="25">
    <source>
        <dbReference type="SAM" id="Phobius"/>
    </source>
</evidence>
<keyword evidence="28" id="KW-1185">Reference proteome</keyword>
<evidence type="ECO:0000256" key="13">
    <source>
        <dbReference type="ARBA" id="ARBA00044893"/>
    </source>
</evidence>
<evidence type="ECO:0000256" key="16">
    <source>
        <dbReference type="ARBA" id="ARBA00044900"/>
    </source>
</evidence>
<evidence type="ECO:0000256" key="14">
    <source>
        <dbReference type="ARBA" id="ARBA00044898"/>
    </source>
</evidence>
<dbReference type="SUPFAM" id="SSF103473">
    <property type="entry name" value="MFS general substrate transporter"/>
    <property type="match status" value="1"/>
</dbReference>
<comment type="catalytic activity">
    <reaction evidence="9">
        <text>L-histidyl-glycine(out) = L-histidyl-glycine(in)</text>
        <dbReference type="Rhea" id="RHEA:79395"/>
        <dbReference type="ChEBI" id="CHEBI:229957"/>
    </reaction>
</comment>
<comment type="subcellular location">
    <subcellularLocation>
        <location evidence="1">Lysosome membrane</location>
        <topology evidence="1">Multi-pass membrane protein</topology>
    </subcellularLocation>
</comment>
<keyword evidence="5 25" id="KW-1133">Transmembrane helix</keyword>
<evidence type="ECO:0000256" key="2">
    <source>
        <dbReference type="ARBA" id="ARBA00008335"/>
    </source>
</evidence>
<evidence type="ECO:0000259" key="26">
    <source>
        <dbReference type="PROSITE" id="PS50850"/>
    </source>
</evidence>
<evidence type="ECO:0000256" key="17">
    <source>
        <dbReference type="ARBA" id="ARBA00044903"/>
    </source>
</evidence>
<evidence type="ECO:0000313" key="27">
    <source>
        <dbReference type="EMBL" id="EGR32442.1"/>
    </source>
</evidence>
<evidence type="ECO:0000256" key="4">
    <source>
        <dbReference type="ARBA" id="ARBA00022692"/>
    </source>
</evidence>
<dbReference type="InterPro" id="IPR020846">
    <property type="entry name" value="MFS_dom"/>
</dbReference>
<feature type="transmembrane region" description="Helical" evidence="25">
    <location>
        <begin position="452"/>
        <end position="473"/>
    </location>
</feature>
<evidence type="ECO:0000256" key="7">
    <source>
        <dbReference type="ARBA" id="ARBA00023228"/>
    </source>
</evidence>
<feature type="transmembrane region" description="Helical" evidence="25">
    <location>
        <begin position="415"/>
        <end position="440"/>
    </location>
</feature>
<dbReference type="InterPro" id="IPR052187">
    <property type="entry name" value="MFSD1"/>
</dbReference>
<evidence type="ECO:0000256" key="24">
    <source>
        <dbReference type="ARBA" id="ARBA00046376"/>
    </source>
</evidence>
<dbReference type="GO" id="GO:0016491">
    <property type="term" value="F:oxidoreductase activity"/>
    <property type="evidence" value="ECO:0007669"/>
    <property type="project" value="UniProtKB-KW"/>
</dbReference>
<comment type="catalytic activity">
    <reaction evidence="8">
        <text>L-lysyl-L-alanine(out) = L-lysyl-L-alanine(in)</text>
        <dbReference type="Rhea" id="RHEA:79399"/>
        <dbReference type="ChEBI" id="CHEBI:229954"/>
    </reaction>
</comment>
<feature type="domain" description="Major facilitator superfamily (MFS) profile" evidence="26">
    <location>
        <begin position="74"/>
        <end position="477"/>
    </location>
</feature>
<comment type="catalytic activity">
    <reaction evidence="20">
        <text>L-lysyl-glycine(out) = L-lysyl-glycine(in)</text>
        <dbReference type="Rhea" id="RHEA:79407"/>
        <dbReference type="ChEBI" id="CHEBI:191202"/>
    </reaction>
</comment>
<comment type="catalytic activity">
    <reaction evidence="16">
        <text>L-lysyl-L-lysine(out) = L-lysyl-L-lysine(in)</text>
        <dbReference type="Rhea" id="RHEA:79403"/>
        <dbReference type="ChEBI" id="CHEBI:229956"/>
    </reaction>
</comment>
<dbReference type="STRING" id="857967.G0QQS1"/>
<evidence type="ECO:0000256" key="19">
    <source>
        <dbReference type="ARBA" id="ARBA00044919"/>
    </source>
</evidence>
<dbReference type="GO" id="GO:0005765">
    <property type="term" value="C:lysosomal membrane"/>
    <property type="evidence" value="ECO:0007669"/>
    <property type="project" value="UniProtKB-SubCell"/>
</dbReference>
<sequence>MKDIYILLDILQVNKKVHILFNSKIFLNVQIKHYNIQKLYNSYTQKINNIFLQKVNHSFTHSFTYKLNEKNNRWRWVILLFIILSNLGNFFSDDFPAVLENQLKTQLQMSALQYNLLYSILCIPPLALLAGYLIDKLGVYKVMITCSILQNIGQSLFTFGLYQENYYTIVFGRFIFGIGLENFNICGFNIIDRWFPKSELSFAMGFIVSIGRISMLTSSFVYPIQYDKNKLLWEAAFIGVYVCIISFFSVICLNFLDRHLATDQEKQKVQTEKIKFKDIKKFKGIYWLIIFTICFSFMILEPFMANMQEIMIIRYDIQSNHASNFYTFPFLLGAIFIPLVGILVDKFGNRGTFAILGGLLFNSFFLLLYKEATCRNEKGCYVYVFIALSILGLGYGILQSVLWPCINLVVRQKNLGTAGGVANFVLQTGLLINPIFIGIIQDQSQQKYGYDMLLLFCFGESLLITLLAIIFTYKDYKDLRLITDVEPKIALSQIWEYQDQSLTDQENISLIKGKLQHQ</sequence>
<evidence type="ECO:0000256" key="3">
    <source>
        <dbReference type="ARBA" id="ARBA00022448"/>
    </source>
</evidence>
<comment type="function">
    <text evidence="23">Lysosomal dipeptide uniporter that selectively exports lysine, arginine or histidine-containing dipeptides with a net positive charge from the lysosome lumen into the cytosol. Could play a role in a specific type of protein O-glycosylation indirectly regulating macrophages migration and tissue invasion. Also essential for liver homeostasis.</text>
</comment>
<reference evidence="27 28" key="1">
    <citation type="submission" date="2011-07" db="EMBL/GenBank/DDBJ databases">
        <authorList>
            <person name="Coyne R."/>
            <person name="Brami D."/>
            <person name="Johnson J."/>
            <person name="Hostetler J."/>
            <person name="Hannick L."/>
            <person name="Clark T."/>
            <person name="Cassidy-Hanley D."/>
            <person name="Inman J."/>
        </authorList>
    </citation>
    <scope>NUCLEOTIDE SEQUENCE [LARGE SCALE GENOMIC DNA]</scope>
    <source>
        <strain evidence="27 28">G5</strain>
    </source>
</reference>
<dbReference type="InterPro" id="IPR011701">
    <property type="entry name" value="MFS"/>
</dbReference>
<protein>
    <recommendedName>
        <fullName evidence="21">Lysosomal dipeptide transporter MFSD1</fullName>
    </recommendedName>
    <alternativeName>
        <fullName evidence="22">Major facilitator superfamily domain-containing protein 1</fullName>
    </alternativeName>
</protein>
<feature type="transmembrane region" description="Helical" evidence="25">
    <location>
        <begin position="236"/>
        <end position="256"/>
    </location>
</feature>
<dbReference type="RefSeq" id="XP_004036428.1">
    <property type="nucleotide sequence ID" value="XM_004036380.1"/>
</dbReference>
<evidence type="ECO:0000256" key="21">
    <source>
        <dbReference type="ARBA" id="ARBA00044985"/>
    </source>
</evidence>
<dbReference type="PANTHER" id="PTHR23512:SF3">
    <property type="entry name" value="MAJOR FACILITATOR SUPERFAMILY DOMAIN-CONTAINING PROTEIN 1"/>
    <property type="match status" value="1"/>
</dbReference>
<feature type="transmembrane region" description="Helical" evidence="25">
    <location>
        <begin position="351"/>
        <end position="369"/>
    </location>
</feature>
<dbReference type="Proteomes" id="UP000008983">
    <property type="component" value="Unassembled WGS sequence"/>
</dbReference>
<comment type="catalytic activity">
    <reaction evidence="19">
        <text>L-alanyl-L-lysine(out) = L-alanyl-L-lysine(in)</text>
        <dbReference type="Rhea" id="RHEA:79415"/>
        <dbReference type="ChEBI" id="CHEBI:192470"/>
    </reaction>
</comment>
<dbReference type="EMBL" id="GL983673">
    <property type="protein sequence ID" value="EGR32442.1"/>
    <property type="molecule type" value="Genomic_DNA"/>
</dbReference>
<dbReference type="PROSITE" id="PS50850">
    <property type="entry name" value="MFS"/>
    <property type="match status" value="1"/>
</dbReference>
<evidence type="ECO:0000256" key="23">
    <source>
        <dbReference type="ARBA" id="ARBA00045709"/>
    </source>
</evidence>
<dbReference type="PANTHER" id="PTHR23512">
    <property type="entry name" value="MAJOR FACILITATOR SUPERFAMILY DOMAIN-CONTAINING PROTEIN 1"/>
    <property type="match status" value="1"/>
</dbReference>
<feature type="transmembrane region" description="Helical" evidence="25">
    <location>
        <begin position="381"/>
        <end position="403"/>
    </location>
</feature>
<accession>G0QQS1</accession>
<evidence type="ECO:0000256" key="1">
    <source>
        <dbReference type="ARBA" id="ARBA00004155"/>
    </source>
</evidence>
<dbReference type="OrthoDB" id="424834at2759"/>
<comment type="subunit">
    <text evidence="24">Homodimer. Interacts with lysosomal protein GLMP (via lumenal domain); the interaction starts while both proteins are still in the endoplasmic reticulum and is required for stabilization of MFSD1 in lysosomes but has no direct effect on its targeting to lysosomes or transporter activity.</text>
</comment>
<comment type="similarity">
    <text evidence="2">Belongs to the major facilitator superfamily.</text>
</comment>
<keyword evidence="7" id="KW-0458">Lysosome</keyword>
<evidence type="ECO:0000256" key="15">
    <source>
        <dbReference type="ARBA" id="ARBA00044899"/>
    </source>
</evidence>
<name>G0QQS1_ICHMU</name>
<dbReference type="Pfam" id="PF07690">
    <property type="entry name" value="MFS_1"/>
    <property type="match status" value="1"/>
</dbReference>
<evidence type="ECO:0000256" key="12">
    <source>
        <dbReference type="ARBA" id="ARBA00044891"/>
    </source>
</evidence>
<proteinExistence type="inferred from homology"/>
<evidence type="ECO:0000256" key="11">
    <source>
        <dbReference type="ARBA" id="ARBA00044884"/>
    </source>
</evidence>
<feature type="transmembrane region" description="Helical" evidence="25">
    <location>
        <begin position="112"/>
        <end position="134"/>
    </location>
</feature>
<dbReference type="AlphaFoldDB" id="G0QQS1"/>
<comment type="catalytic activity">
    <reaction evidence="18">
        <text>L-histidyl-L-alpha-amino acid(out) = L-histidyl-L-alpha-amino acid(in)</text>
        <dbReference type="Rhea" id="RHEA:79379"/>
        <dbReference type="ChEBI" id="CHEBI:229964"/>
    </reaction>
</comment>
<dbReference type="InParanoid" id="G0QQS1"/>
<comment type="catalytic activity">
    <reaction evidence="13">
        <text>L-alpha-aminoacyl-L-lysine(out) = L-alpha-aminoacyl-L-lysine(in)</text>
        <dbReference type="Rhea" id="RHEA:79383"/>
        <dbReference type="ChEBI" id="CHEBI:229966"/>
    </reaction>
</comment>
<evidence type="ECO:0000256" key="8">
    <source>
        <dbReference type="ARBA" id="ARBA00044876"/>
    </source>
</evidence>
<comment type="catalytic activity">
    <reaction evidence="11">
        <text>L-alpha-aminoacyl-L-histidine(out) = L-alpha-aminoacyl-L-histidine(in)</text>
        <dbReference type="Rhea" id="RHEA:79375"/>
        <dbReference type="ChEBI" id="CHEBI:229967"/>
    </reaction>
</comment>
<evidence type="ECO:0000256" key="20">
    <source>
        <dbReference type="ARBA" id="ARBA00044924"/>
    </source>
</evidence>
<evidence type="ECO:0000256" key="10">
    <source>
        <dbReference type="ARBA" id="ARBA00044881"/>
    </source>
</evidence>
<feature type="transmembrane region" description="Helical" evidence="25">
    <location>
        <begin position="325"/>
        <end position="344"/>
    </location>
</feature>
<comment type="catalytic activity">
    <reaction evidence="15">
        <text>L-arginyl-L-alpha-amino acid(out) = L-arginyl-L-alpha-amino acid(in)</text>
        <dbReference type="Rhea" id="RHEA:79371"/>
        <dbReference type="ChEBI" id="CHEBI:84315"/>
    </reaction>
</comment>
<feature type="transmembrane region" description="Helical" evidence="25">
    <location>
        <begin position="74"/>
        <end position="92"/>
    </location>
</feature>
<comment type="catalytic activity">
    <reaction evidence="10">
        <text>L-alpha-aminoacyl-L-arginine(out) = L-alpha-aminoacyl-L-arginine(in)</text>
        <dbReference type="Rhea" id="RHEA:79367"/>
        <dbReference type="ChEBI" id="CHEBI:229968"/>
    </reaction>
</comment>
<evidence type="ECO:0000256" key="18">
    <source>
        <dbReference type="ARBA" id="ARBA00044912"/>
    </source>
</evidence>
<dbReference type="OMA" id="PAKAHSK"/>